<dbReference type="RefSeq" id="WP_034320446.1">
    <property type="nucleotide sequence ID" value="NZ_JAVIKA010000007.1"/>
</dbReference>
<sequence length="153" mass="16420">MIVVSACLAGLKVRYNGSHRLDQRIEELVQEGKAVTVCPELLGGFSTPRPPAEIIGGDGYDVLQGIASVVDVHGTDVTEMYVKGAQATLEQVQSLEATAVVLKEYSPSCGSQMIYRGDFNGQTKAGDGVTSALLKQHGIQVFSEEDEWTSLFL</sequence>
<accession>A0A081LBU6</accession>
<gene>
    <name evidence="1" type="ORF">BA70_17715</name>
</gene>
<evidence type="ECO:0000313" key="2">
    <source>
        <dbReference type="Proteomes" id="UP000028091"/>
    </source>
</evidence>
<dbReference type="InterPro" id="IPR007553">
    <property type="entry name" value="2-thiour_desulf"/>
</dbReference>
<dbReference type="OrthoDB" id="9797779at2"/>
<name>A0A081LBU6_9BACI</name>
<dbReference type="PANTHER" id="PTHR30087">
    <property type="entry name" value="INNER MEMBRANE PROTEIN"/>
    <property type="match status" value="1"/>
</dbReference>
<dbReference type="EMBL" id="JOTP01000007">
    <property type="protein sequence ID" value="KEP26722.1"/>
    <property type="molecule type" value="Genomic_DNA"/>
</dbReference>
<protein>
    <submittedName>
        <fullName evidence="1">Uncharacterized protein</fullName>
    </submittedName>
</protein>
<dbReference type="AlphaFoldDB" id="A0A081LBU6"/>
<keyword evidence="2" id="KW-1185">Reference proteome</keyword>
<proteinExistence type="predicted"/>
<dbReference type="Proteomes" id="UP000028091">
    <property type="component" value="Unassembled WGS sequence"/>
</dbReference>
<reference evidence="1 2" key="1">
    <citation type="submission" date="2012-09" db="EMBL/GenBank/DDBJ databases">
        <title>Genome Sequence of Bacillus sp. DW5-4.</title>
        <authorList>
            <person name="Lai Q."/>
            <person name="Liu Y."/>
            <person name="Shao Z."/>
        </authorList>
    </citation>
    <scope>NUCLEOTIDE SEQUENCE [LARGE SCALE GENOMIC DNA]</scope>
    <source>
        <strain evidence="1 2">DW5-4</strain>
    </source>
</reference>
<dbReference type="PANTHER" id="PTHR30087:SF1">
    <property type="entry name" value="HYPOTHETICAL CYTOSOLIC PROTEIN"/>
    <property type="match status" value="1"/>
</dbReference>
<evidence type="ECO:0000313" key="1">
    <source>
        <dbReference type="EMBL" id="KEP26722.1"/>
    </source>
</evidence>
<dbReference type="Pfam" id="PF04463">
    <property type="entry name" value="2-thiour_desulf"/>
    <property type="match status" value="1"/>
</dbReference>
<comment type="caution">
    <text evidence="1">The sequence shown here is derived from an EMBL/GenBank/DDBJ whole genome shotgun (WGS) entry which is preliminary data.</text>
</comment>
<organism evidence="1 2">
    <name type="scientific">Bacillus zhangzhouensis</name>
    <dbReference type="NCBI Taxonomy" id="1178540"/>
    <lineage>
        <taxon>Bacteria</taxon>
        <taxon>Bacillati</taxon>
        <taxon>Bacillota</taxon>
        <taxon>Bacilli</taxon>
        <taxon>Bacillales</taxon>
        <taxon>Bacillaceae</taxon>
        <taxon>Bacillus</taxon>
    </lineage>
</organism>
<dbReference type="eggNOG" id="COG1683">
    <property type="taxonomic scope" value="Bacteria"/>
</dbReference>